<organism evidence="1 2">
    <name type="scientific">Vararia minispora EC-137</name>
    <dbReference type="NCBI Taxonomy" id="1314806"/>
    <lineage>
        <taxon>Eukaryota</taxon>
        <taxon>Fungi</taxon>
        <taxon>Dikarya</taxon>
        <taxon>Basidiomycota</taxon>
        <taxon>Agaricomycotina</taxon>
        <taxon>Agaricomycetes</taxon>
        <taxon>Russulales</taxon>
        <taxon>Lachnocladiaceae</taxon>
        <taxon>Vararia</taxon>
    </lineage>
</organism>
<sequence>EFIGLCLNWGLLGCIAVQTINYHFHFPRDRCAVKALVFSLSFWDVAQTAIFTQFCFSIFAQNFGDASAIENIGLSWLSVPIMGGISSFTVQSFYAWRLHHLSGCKWLLSGSIVTIALAQGSSAIAVGIRACVVAGPLSELQENTLPMVMIWLIGSAVCDLVICISMMFFVSLKQTSYKETEKLLKRAIVLVTALTVRTASVSIVEVTLYTVYRHNSYHIGPAAIIGKLYTNVFLILINSR</sequence>
<protein>
    <submittedName>
        <fullName evidence="1">Uncharacterized protein</fullName>
    </submittedName>
</protein>
<feature type="non-terminal residue" evidence="1">
    <location>
        <position position="240"/>
    </location>
</feature>
<feature type="non-terminal residue" evidence="1">
    <location>
        <position position="1"/>
    </location>
</feature>
<evidence type="ECO:0000313" key="2">
    <source>
        <dbReference type="Proteomes" id="UP000814128"/>
    </source>
</evidence>
<name>A0ACB8Q6B0_9AGAM</name>
<accession>A0ACB8Q6B0</accession>
<keyword evidence="2" id="KW-1185">Reference proteome</keyword>
<reference evidence="1" key="2">
    <citation type="journal article" date="2022" name="New Phytol.">
        <title>Evolutionary transition to the ectomycorrhizal habit in the genomes of a hyperdiverse lineage of mushroom-forming fungi.</title>
        <authorList>
            <person name="Looney B."/>
            <person name="Miyauchi S."/>
            <person name="Morin E."/>
            <person name="Drula E."/>
            <person name="Courty P.E."/>
            <person name="Kohler A."/>
            <person name="Kuo A."/>
            <person name="LaButti K."/>
            <person name="Pangilinan J."/>
            <person name="Lipzen A."/>
            <person name="Riley R."/>
            <person name="Andreopoulos W."/>
            <person name="He G."/>
            <person name="Johnson J."/>
            <person name="Nolan M."/>
            <person name="Tritt A."/>
            <person name="Barry K.W."/>
            <person name="Grigoriev I.V."/>
            <person name="Nagy L.G."/>
            <person name="Hibbett D."/>
            <person name="Henrissat B."/>
            <person name="Matheny P.B."/>
            <person name="Labbe J."/>
            <person name="Martin F.M."/>
        </authorList>
    </citation>
    <scope>NUCLEOTIDE SEQUENCE</scope>
    <source>
        <strain evidence="1">EC-137</strain>
    </source>
</reference>
<gene>
    <name evidence="1" type="ORF">K488DRAFT_26777</name>
</gene>
<evidence type="ECO:0000313" key="1">
    <source>
        <dbReference type="EMBL" id="KAI0027123.1"/>
    </source>
</evidence>
<reference evidence="1" key="1">
    <citation type="submission" date="2021-02" db="EMBL/GenBank/DDBJ databases">
        <authorList>
            <consortium name="DOE Joint Genome Institute"/>
            <person name="Ahrendt S."/>
            <person name="Looney B.P."/>
            <person name="Miyauchi S."/>
            <person name="Morin E."/>
            <person name="Drula E."/>
            <person name="Courty P.E."/>
            <person name="Chicoki N."/>
            <person name="Fauchery L."/>
            <person name="Kohler A."/>
            <person name="Kuo A."/>
            <person name="Labutti K."/>
            <person name="Pangilinan J."/>
            <person name="Lipzen A."/>
            <person name="Riley R."/>
            <person name="Andreopoulos W."/>
            <person name="He G."/>
            <person name="Johnson J."/>
            <person name="Barry K.W."/>
            <person name="Grigoriev I.V."/>
            <person name="Nagy L."/>
            <person name="Hibbett D."/>
            <person name="Henrissat B."/>
            <person name="Matheny P.B."/>
            <person name="Labbe J."/>
            <person name="Martin F."/>
        </authorList>
    </citation>
    <scope>NUCLEOTIDE SEQUENCE</scope>
    <source>
        <strain evidence="1">EC-137</strain>
    </source>
</reference>
<proteinExistence type="predicted"/>
<dbReference type="EMBL" id="MU273992">
    <property type="protein sequence ID" value="KAI0027123.1"/>
    <property type="molecule type" value="Genomic_DNA"/>
</dbReference>
<dbReference type="Proteomes" id="UP000814128">
    <property type="component" value="Unassembled WGS sequence"/>
</dbReference>
<comment type="caution">
    <text evidence="1">The sequence shown here is derived from an EMBL/GenBank/DDBJ whole genome shotgun (WGS) entry which is preliminary data.</text>
</comment>